<accession>A0A9J5YNP6</accession>
<keyword evidence="2" id="KW-1185">Reference proteome</keyword>
<comment type="caution">
    <text evidence="1">The sequence shown here is derived from an EMBL/GenBank/DDBJ whole genome shotgun (WGS) entry which is preliminary data.</text>
</comment>
<name>A0A9J5YNP6_SOLCO</name>
<reference evidence="1 2" key="1">
    <citation type="submission" date="2020-09" db="EMBL/GenBank/DDBJ databases">
        <title>De no assembly of potato wild relative species, Solanum commersonii.</title>
        <authorList>
            <person name="Cho K."/>
        </authorList>
    </citation>
    <scope>NUCLEOTIDE SEQUENCE [LARGE SCALE GENOMIC DNA]</scope>
    <source>
        <strain evidence="1">LZ3.2</strain>
        <tissue evidence="1">Leaf</tissue>
    </source>
</reference>
<dbReference type="AlphaFoldDB" id="A0A9J5YNP6"/>
<proteinExistence type="predicted"/>
<dbReference type="Proteomes" id="UP000824120">
    <property type="component" value="Chromosome 6"/>
</dbReference>
<protein>
    <submittedName>
        <fullName evidence="1">Uncharacterized protein</fullName>
    </submittedName>
</protein>
<evidence type="ECO:0000313" key="1">
    <source>
        <dbReference type="EMBL" id="KAG5600740.1"/>
    </source>
</evidence>
<evidence type="ECO:0000313" key="2">
    <source>
        <dbReference type="Proteomes" id="UP000824120"/>
    </source>
</evidence>
<sequence length="61" mass="7228">MTTPQYQPIEIKPHNLKIHLDLFYSGACLHWVMPKDVKSVMPSRQGERIQNQLKQIWRTVP</sequence>
<gene>
    <name evidence="1" type="ORF">H5410_032110</name>
</gene>
<dbReference type="EMBL" id="JACXVP010000006">
    <property type="protein sequence ID" value="KAG5600740.1"/>
    <property type="molecule type" value="Genomic_DNA"/>
</dbReference>
<organism evidence="1 2">
    <name type="scientific">Solanum commersonii</name>
    <name type="common">Commerson's wild potato</name>
    <name type="synonym">Commerson's nightshade</name>
    <dbReference type="NCBI Taxonomy" id="4109"/>
    <lineage>
        <taxon>Eukaryota</taxon>
        <taxon>Viridiplantae</taxon>
        <taxon>Streptophyta</taxon>
        <taxon>Embryophyta</taxon>
        <taxon>Tracheophyta</taxon>
        <taxon>Spermatophyta</taxon>
        <taxon>Magnoliopsida</taxon>
        <taxon>eudicotyledons</taxon>
        <taxon>Gunneridae</taxon>
        <taxon>Pentapetalae</taxon>
        <taxon>asterids</taxon>
        <taxon>lamiids</taxon>
        <taxon>Solanales</taxon>
        <taxon>Solanaceae</taxon>
        <taxon>Solanoideae</taxon>
        <taxon>Solaneae</taxon>
        <taxon>Solanum</taxon>
    </lineage>
</organism>